<proteinExistence type="inferred from homology"/>
<dbReference type="RefSeq" id="WP_358355857.1">
    <property type="nucleotide sequence ID" value="NZ_JBEZFP010000051.1"/>
</dbReference>
<reference evidence="7 8" key="1">
    <citation type="submission" date="2024-06" db="EMBL/GenBank/DDBJ databases">
        <title>The Natural Products Discovery Center: Release of the First 8490 Sequenced Strains for Exploring Actinobacteria Biosynthetic Diversity.</title>
        <authorList>
            <person name="Kalkreuter E."/>
            <person name="Kautsar S.A."/>
            <person name="Yang D."/>
            <person name="Bader C.D."/>
            <person name="Teijaro C.N."/>
            <person name="Fluegel L."/>
            <person name="Davis C.M."/>
            <person name="Simpson J.R."/>
            <person name="Lauterbach L."/>
            <person name="Steele A.D."/>
            <person name="Gui C."/>
            <person name="Meng S."/>
            <person name="Li G."/>
            <person name="Viehrig K."/>
            <person name="Ye F."/>
            <person name="Su P."/>
            <person name="Kiefer A.F."/>
            <person name="Nichols A."/>
            <person name="Cepeda A.J."/>
            <person name="Yan W."/>
            <person name="Fan B."/>
            <person name="Jiang Y."/>
            <person name="Adhikari A."/>
            <person name="Zheng C.-J."/>
            <person name="Schuster L."/>
            <person name="Cowan T.M."/>
            <person name="Smanski M.J."/>
            <person name="Chevrette M.G."/>
            <person name="De Carvalho L.P.S."/>
            <person name="Shen B."/>
        </authorList>
    </citation>
    <scope>NUCLEOTIDE SEQUENCE [LARGE SCALE GENOMIC DNA]</scope>
    <source>
        <strain evidence="7 8">NPDC048946</strain>
    </source>
</reference>
<feature type="compositionally biased region" description="Low complexity" evidence="5">
    <location>
        <begin position="7"/>
        <end position="20"/>
    </location>
</feature>
<sequence>MSTAQQTDGDGTARTTGPAAGTVQGAIEGATEGAAQSTGEGAAEGATTVHRRTCHLCEAMCGLEVHVRDGRVHKIRPNRDDVWSKGHICPKGTTLGALQEDPDRLRAPVVRDGDTWREVTWDEAFAECERVMRPVLDAYGPQVLTAFLGNPLAHNMALARYAGVLVGMAGIHHIYSSGTVDQWPKNVSALLMYGGMWTIPVPDLRRTDDLFVVMGANPQASQGSLLACPDIMGEIKRIRRGGGRVVVVDPRRTGTADAADEWLPIVPGTDAALLMAVVHVLFADGLVDLGPAAAHIAGIDTLRDLARDWTPESVEDATRVPADRIRQLARELAAARSAVVYGRIGLCNQEFGTLASWLVDVVNILTGHFDTPGGLMFPKPMNWSVATLTQHSKSAEGAPFGRWHSRVRGAPEVLGQVPASCLAEEIDTEGEGRIRALVTIAGNPAVSTPGAARLREALPKLDAMVSIDNWINETTRHANVILPGPGPLQVPHFDDLMWNFAVGSAGKWSEPVLPADPDRPAEWEIVLRLAAILAGQKADEVDVAALDDMWFSTLVRICGLDPDEVLPHYERGGPERIADLSVRTGPWGDRYGRVEGGLTLQDFKDAPNGLELGPMEPRIAEVLAAAGFESVQLAPDYITADLPRLRAHVERAADPSSLLLVSRRHLRSKNSWLHNVPALVGGTNRCTLLMHPDDAARAGLADGQDAEVASPEGTINVAVQVTDEMMPGVVSMPHGWGHDEPGTRMATARAHAGVNSNVLAPGAFVDAISGNAAVNGIPVTVAPLPVPAAEPVPAG</sequence>
<accession>A0ABV3DJ89</accession>
<feature type="domain" description="4Fe-4S Mo/W bis-MGD-type" evidence="6">
    <location>
        <begin position="47"/>
        <end position="103"/>
    </location>
</feature>
<dbReference type="InterPro" id="IPR050612">
    <property type="entry name" value="Prok_Mopterin_Oxidored"/>
</dbReference>
<dbReference type="Pfam" id="PF00384">
    <property type="entry name" value="Molybdopterin"/>
    <property type="match status" value="1"/>
</dbReference>
<keyword evidence="4" id="KW-0411">Iron-sulfur</keyword>
<dbReference type="InterPro" id="IPR009010">
    <property type="entry name" value="Asp_de-COase-like_dom_sf"/>
</dbReference>
<evidence type="ECO:0000256" key="3">
    <source>
        <dbReference type="ARBA" id="ARBA00023004"/>
    </source>
</evidence>
<keyword evidence="2" id="KW-0479">Metal-binding</keyword>
<dbReference type="SUPFAM" id="SSF50692">
    <property type="entry name" value="ADC-like"/>
    <property type="match status" value="1"/>
</dbReference>
<dbReference type="Gene3D" id="2.40.40.20">
    <property type="match status" value="1"/>
</dbReference>
<dbReference type="EMBL" id="JBEZFP010000051">
    <property type="protein sequence ID" value="MEU8135815.1"/>
    <property type="molecule type" value="Genomic_DNA"/>
</dbReference>
<evidence type="ECO:0000313" key="8">
    <source>
        <dbReference type="Proteomes" id="UP001551482"/>
    </source>
</evidence>
<name>A0ABV3DJ89_9ACTN</name>
<dbReference type="SMART" id="SM00926">
    <property type="entry name" value="Molybdop_Fe4S4"/>
    <property type="match status" value="1"/>
</dbReference>
<gene>
    <name evidence="7" type="ORF">AB0C36_20135</name>
</gene>
<comment type="caution">
    <text evidence="7">The sequence shown here is derived from an EMBL/GenBank/DDBJ whole genome shotgun (WGS) entry which is preliminary data.</text>
</comment>
<keyword evidence="3" id="KW-0408">Iron</keyword>
<evidence type="ECO:0000313" key="7">
    <source>
        <dbReference type="EMBL" id="MEU8135815.1"/>
    </source>
</evidence>
<dbReference type="Gene3D" id="3.40.50.740">
    <property type="match status" value="1"/>
</dbReference>
<dbReference type="PROSITE" id="PS51669">
    <property type="entry name" value="4FE4S_MOW_BIS_MGD"/>
    <property type="match status" value="1"/>
</dbReference>
<keyword evidence="8" id="KW-1185">Reference proteome</keyword>
<protein>
    <submittedName>
        <fullName evidence="7">Molybdopterin-dependent oxidoreductase</fullName>
    </submittedName>
</protein>
<dbReference type="InterPro" id="IPR006963">
    <property type="entry name" value="Mopterin_OxRdtase_4Fe-4S_dom"/>
</dbReference>
<dbReference type="Pfam" id="PF04879">
    <property type="entry name" value="Molybdop_Fe4S4"/>
    <property type="match status" value="1"/>
</dbReference>
<comment type="similarity">
    <text evidence="1">Belongs to the prokaryotic molybdopterin-containing oxidoreductase family.</text>
</comment>
<dbReference type="SUPFAM" id="SSF53706">
    <property type="entry name" value="Formate dehydrogenase/DMSO reductase, domains 1-3"/>
    <property type="match status" value="1"/>
</dbReference>
<organism evidence="7 8">
    <name type="scientific">Streptodolium elevatio</name>
    <dbReference type="NCBI Taxonomy" id="3157996"/>
    <lineage>
        <taxon>Bacteria</taxon>
        <taxon>Bacillati</taxon>
        <taxon>Actinomycetota</taxon>
        <taxon>Actinomycetes</taxon>
        <taxon>Kitasatosporales</taxon>
        <taxon>Streptomycetaceae</taxon>
        <taxon>Streptodolium</taxon>
    </lineage>
</organism>
<dbReference type="InterPro" id="IPR006656">
    <property type="entry name" value="Mopterin_OxRdtase"/>
</dbReference>
<feature type="region of interest" description="Disordered" evidence="5">
    <location>
        <begin position="1"/>
        <end position="20"/>
    </location>
</feature>
<dbReference type="PANTHER" id="PTHR43742">
    <property type="entry name" value="TRIMETHYLAMINE-N-OXIDE REDUCTASE"/>
    <property type="match status" value="1"/>
</dbReference>
<evidence type="ECO:0000256" key="1">
    <source>
        <dbReference type="ARBA" id="ARBA00010312"/>
    </source>
</evidence>
<evidence type="ECO:0000256" key="4">
    <source>
        <dbReference type="ARBA" id="ARBA00023014"/>
    </source>
</evidence>
<evidence type="ECO:0000256" key="2">
    <source>
        <dbReference type="ARBA" id="ARBA00022723"/>
    </source>
</evidence>
<dbReference type="InterPro" id="IPR006657">
    <property type="entry name" value="MoPterin_dinucl-bd_dom"/>
</dbReference>
<evidence type="ECO:0000256" key="5">
    <source>
        <dbReference type="SAM" id="MobiDB-lite"/>
    </source>
</evidence>
<dbReference type="Pfam" id="PF01568">
    <property type="entry name" value="Molydop_binding"/>
    <property type="match status" value="1"/>
</dbReference>
<dbReference type="Proteomes" id="UP001551482">
    <property type="component" value="Unassembled WGS sequence"/>
</dbReference>
<dbReference type="Gene3D" id="3.40.228.10">
    <property type="entry name" value="Dimethylsulfoxide Reductase, domain 2"/>
    <property type="match status" value="1"/>
</dbReference>
<dbReference type="Gene3D" id="2.20.25.90">
    <property type="entry name" value="ADC-like domains"/>
    <property type="match status" value="1"/>
</dbReference>
<evidence type="ECO:0000259" key="6">
    <source>
        <dbReference type="PROSITE" id="PS51669"/>
    </source>
</evidence>